<proteinExistence type="predicted"/>
<dbReference type="EMBL" id="DS113318">
    <property type="protein sequence ID" value="EAY11459.1"/>
    <property type="molecule type" value="Genomic_DNA"/>
</dbReference>
<evidence type="ECO:0000256" key="4">
    <source>
        <dbReference type="ARBA" id="ARBA00022840"/>
    </source>
</evidence>
<reference evidence="7" key="2">
    <citation type="journal article" date="2007" name="Science">
        <title>Draft genome sequence of the sexually transmitted pathogen Trichomonas vaginalis.</title>
        <authorList>
            <person name="Carlton J.M."/>
            <person name="Hirt R.P."/>
            <person name="Silva J.C."/>
            <person name="Delcher A.L."/>
            <person name="Schatz M."/>
            <person name="Zhao Q."/>
            <person name="Wortman J.R."/>
            <person name="Bidwell S.L."/>
            <person name="Alsmark U.C.M."/>
            <person name="Besteiro S."/>
            <person name="Sicheritz-Ponten T."/>
            <person name="Noel C.J."/>
            <person name="Dacks J.B."/>
            <person name="Foster P.G."/>
            <person name="Simillion C."/>
            <person name="Van de Peer Y."/>
            <person name="Miranda-Saavedra D."/>
            <person name="Barton G.J."/>
            <person name="Westrop G.D."/>
            <person name="Mueller S."/>
            <person name="Dessi D."/>
            <person name="Fiori P.L."/>
            <person name="Ren Q."/>
            <person name="Paulsen I."/>
            <person name="Zhang H."/>
            <person name="Bastida-Corcuera F.D."/>
            <person name="Simoes-Barbosa A."/>
            <person name="Brown M.T."/>
            <person name="Hayes R.D."/>
            <person name="Mukherjee M."/>
            <person name="Okumura C.Y."/>
            <person name="Schneider R."/>
            <person name="Smith A.J."/>
            <person name="Vanacova S."/>
            <person name="Villalvazo M."/>
            <person name="Haas B.J."/>
            <person name="Pertea M."/>
            <person name="Feldblyum T.V."/>
            <person name="Utterback T.R."/>
            <person name="Shu C.L."/>
            <person name="Osoegawa K."/>
            <person name="de Jong P.J."/>
            <person name="Hrdy I."/>
            <person name="Horvathova L."/>
            <person name="Zubacova Z."/>
            <person name="Dolezal P."/>
            <person name="Malik S.B."/>
            <person name="Logsdon J.M. Jr."/>
            <person name="Henze K."/>
            <person name="Gupta A."/>
            <person name="Wang C.C."/>
            <person name="Dunne R.L."/>
            <person name="Upcroft J.A."/>
            <person name="Upcroft P."/>
            <person name="White O."/>
            <person name="Salzberg S.L."/>
            <person name="Tang P."/>
            <person name="Chiu C.-H."/>
            <person name="Lee Y.-S."/>
            <person name="Embley T.M."/>
            <person name="Coombs G.H."/>
            <person name="Mottram J.C."/>
            <person name="Tachezy J."/>
            <person name="Fraser-Liggett C.M."/>
            <person name="Johnson P.J."/>
        </authorList>
    </citation>
    <scope>NUCLEOTIDE SEQUENCE [LARGE SCALE GENOMIC DNA]</scope>
    <source>
        <strain evidence="7">G3</strain>
    </source>
</reference>
<sequence length="404" mass="45602">MFYNEISMLLVTNRPIILSQKFFFRIPILKLISIMGGSCFVFLFVYIILYLLLPRKSGSPPIGIRNLFSLTRWKLLFSGRQKISHDPSDSFIQAEHLTKHFNRIHRICALDDVSFSVSSGEVVVFIGPYSSGKSTLLNIISGCIDSDGGSLFLHGQRHTFGFRELDVSVGVCFQDSVFFGKQTVFENLRLFGSIRGVPKEEIKSEIDRICCNFDLTNYLYSKADNLSGGTKRKLCLAMAFIGNPEIVILDEPTAGVDVSSRHTVWKAISTSNTTCLLSSHMIEEAETISNRLIVLNDGKIIFDGQPLKLRTQYNCGYRLTAIFDGENEDDTKINKLAEFVKGWFPNASVDDIHEDTVLIPVDDKVAELLSVLNTKLEEFSIKSYNLNMMNVEDTLYNMYVDQIQ</sequence>
<dbReference type="InterPro" id="IPR027417">
    <property type="entry name" value="P-loop_NTPase"/>
</dbReference>
<feature type="transmembrane region" description="Helical" evidence="5">
    <location>
        <begin position="28"/>
        <end position="53"/>
    </location>
</feature>
<dbReference type="STRING" id="5722.A2E762"/>
<dbReference type="Gene3D" id="3.40.50.300">
    <property type="entry name" value="P-loop containing nucleotide triphosphate hydrolases"/>
    <property type="match status" value="1"/>
</dbReference>
<evidence type="ECO:0000259" key="6">
    <source>
        <dbReference type="PROSITE" id="PS50893"/>
    </source>
</evidence>
<dbReference type="VEuPathDB" id="TrichDB:TVAGG3_0284080"/>
<dbReference type="PANTHER" id="PTHR19229">
    <property type="entry name" value="ATP-BINDING CASSETTE TRANSPORTER SUBFAMILY A ABCA"/>
    <property type="match status" value="1"/>
</dbReference>
<dbReference type="InParanoid" id="A2E762"/>
<reference evidence="7" key="1">
    <citation type="submission" date="2006-10" db="EMBL/GenBank/DDBJ databases">
        <authorList>
            <person name="Amadeo P."/>
            <person name="Zhao Q."/>
            <person name="Wortman J."/>
            <person name="Fraser-Liggett C."/>
            <person name="Carlton J."/>
        </authorList>
    </citation>
    <scope>NUCLEOTIDE SEQUENCE</scope>
    <source>
        <strain evidence="7">G3</strain>
    </source>
</reference>
<dbReference type="GO" id="GO:0016020">
    <property type="term" value="C:membrane"/>
    <property type="evidence" value="ECO:0007669"/>
    <property type="project" value="InterPro"/>
</dbReference>
<dbReference type="RefSeq" id="XP_001323682.1">
    <property type="nucleotide sequence ID" value="XM_001323647.1"/>
</dbReference>
<evidence type="ECO:0000256" key="1">
    <source>
        <dbReference type="ARBA" id="ARBA00022448"/>
    </source>
</evidence>
<dbReference type="GO" id="GO:0042626">
    <property type="term" value="F:ATPase-coupled transmembrane transporter activity"/>
    <property type="evidence" value="ECO:0000318"/>
    <property type="project" value="GO_Central"/>
</dbReference>
<dbReference type="SUPFAM" id="SSF52540">
    <property type="entry name" value="P-loop containing nucleoside triphosphate hydrolases"/>
    <property type="match status" value="1"/>
</dbReference>
<dbReference type="PANTHER" id="PTHR19229:SF36">
    <property type="entry name" value="ATP-BINDING CASSETTE SUB-FAMILY A MEMBER 2"/>
    <property type="match status" value="1"/>
</dbReference>
<dbReference type="GO" id="GO:0005319">
    <property type="term" value="F:lipid transporter activity"/>
    <property type="evidence" value="ECO:0000318"/>
    <property type="project" value="GO_Central"/>
</dbReference>
<evidence type="ECO:0000256" key="3">
    <source>
        <dbReference type="ARBA" id="ARBA00022741"/>
    </source>
</evidence>
<dbReference type="Proteomes" id="UP000001542">
    <property type="component" value="Unassembled WGS sequence"/>
</dbReference>
<dbReference type="GO" id="GO:0140359">
    <property type="term" value="F:ABC-type transporter activity"/>
    <property type="evidence" value="ECO:0007669"/>
    <property type="project" value="InterPro"/>
</dbReference>
<dbReference type="eggNOG" id="KOG0059">
    <property type="taxonomic scope" value="Eukaryota"/>
</dbReference>
<dbReference type="InterPro" id="IPR026082">
    <property type="entry name" value="ABCA"/>
</dbReference>
<protein>
    <submittedName>
        <fullName evidence="7">ABC transporter family protein</fullName>
    </submittedName>
</protein>
<dbReference type="InterPro" id="IPR003439">
    <property type="entry name" value="ABC_transporter-like_ATP-bd"/>
</dbReference>
<keyword evidence="4" id="KW-0067">ATP-binding</keyword>
<evidence type="ECO:0000313" key="8">
    <source>
        <dbReference type="Proteomes" id="UP000001542"/>
    </source>
</evidence>
<dbReference type="GO" id="GO:0005524">
    <property type="term" value="F:ATP binding"/>
    <property type="evidence" value="ECO:0007669"/>
    <property type="project" value="UniProtKB-KW"/>
</dbReference>
<accession>A2E762</accession>
<dbReference type="SMR" id="A2E762"/>
<dbReference type="GO" id="GO:0006869">
    <property type="term" value="P:lipid transport"/>
    <property type="evidence" value="ECO:0000318"/>
    <property type="project" value="GO_Central"/>
</dbReference>
<keyword evidence="2" id="KW-0677">Repeat</keyword>
<dbReference type="KEGG" id="tva:4769411"/>
<keyword evidence="5" id="KW-0812">Transmembrane</keyword>
<dbReference type="SMART" id="SM00382">
    <property type="entry name" value="AAA"/>
    <property type="match status" value="1"/>
</dbReference>
<dbReference type="VEuPathDB" id="TrichDB:TVAG_248260"/>
<keyword evidence="8" id="KW-1185">Reference proteome</keyword>
<keyword evidence="5" id="KW-0472">Membrane</keyword>
<gene>
    <name evidence="7" type="ORF">TVAG_248260</name>
</gene>
<dbReference type="OrthoDB" id="8061355at2759"/>
<dbReference type="Pfam" id="PF00005">
    <property type="entry name" value="ABC_tran"/>
    <property type="match status" value="1"/>
</dbReference>
<dbReference type="GO" id="GO:0016887">
    <property type="term" value="F:ATP hydrolysis activity"/>
    <property type="evidence" value="ECO:0007669"/>
    <property type="project" value="InterPro"/>
</dbReference>
<dbReference type="InterPro" id="IPR003593">
    <property type="entry name" value="AAA+_ATPase"/>
</dbReference>
<keyword evidence="1" id="KW-0813">Transport</keyword>
<dbReference type="AlphaFoldDB" id="A2E762"/>
<evidence type="ECO:0000313" key="7">
    <source>
        <dbReference type="EMBL" id="EAY11459.1"/>
    </source>
</evidence>
<evidence type="ECO:0000256" key="2">
    <source>
        <dbReference type="ARBA" id="ARBA00022737"/>
    </source>
</evidence>
<dbReference type="FunCoup" id="A2E762">
    <property type="interactions" value="103"/>
</dbReference>
<keyword evidence="5" id="KW-1133">Transmembrane helix</keyword>
<evidence type="ECO:0000256" key="5">
    <source>
        <dbReference type="SAM" id="Phobius"/>
    </source>
</evidence>
<name>A2E762_TRIV3</name>
<feature type="domain" description="ABC transporter" evidence="6">
    <location>
        <begin position="92"/>
        <end position="322"/>
    </location>
</feature>
<dbReference type="PROSITE" id="PS50893">
    <property type="entry name" value="ABC_TRANSPORTER_2"/>
    <property type="match status" value="1"/>
</dbReference>
<keyword evidence="3" id="KW-0547">Nucleotide-binding</keyword>
<dbReference type="FunFam" id="3.40.50.300:FF:004185">
    <property type="entry name" value="ABC transporter A family member 11"/>
    <property type="match status" value="1"/>
</dbReference>
<organism evidence="7 8">
    <name type="scientific">Trichomonas vaginalis (strain ATCC PRA-98 / G3)</name>
    <dbReference type="NCBI Taxonomy" id="412133"/>
    <lineage>
        <taxon>Eukaryota</taxon>
        <taxon>Metamonada</taxon>
        <taxon>Parabasalia</taxon>
        <taxon>Trichomonadida</taxon>
        <taxon>Trichomonadidae</taxon>
        <taxon>Trichomonas</taxon>
    </lineage>
</organism>